<reference evidence="1" key="1">
    <citation type="journal article" date="2020" name="Nature">
        <title>Giant virus diversity and host interactions through global metagenomics.</title>
        <authorList>
            <person name="Schulz F."/>
            <person name="Roux S."/>
            <person name="Paez-Espino D."/>
            <person name="Jungbluth S."/>
            <person name="Walsh D.A."/>
            <person name="Denef V.J."/>
            <person name="McMahon K.D."/>
            <person name="Konstantinidis K.T."/>
            <person name="Eloe-Fadrosh E.A."/>
            <person name="Kyrpides N.C."/>
            <person name="Woyke T."/>
        </authorList>
    </citation>
    <scope>NUCLEOTIDE SEQUENCE</scope>
    <source>
        <strain evidence="1">GVMAG-M-3300023184-68</strain>
    </source>
</reference>
<evidence type="ECO:0000313" key="1">
    <source>
        <dbReference type="EMBL" id="QHT90405.1"/>
    </source>
</evidence>
<dbReference type="InterPro" id="IPR011604">
    <property type="entry name" value="PDDEXK-like_dom_sf"/>
</dbReference>
<sequence length="274" mass="32505">MTTHSPPDFLAKKNIHPRDEFITFDEGPHIYTVHGELGYTSVTTFVHKHFPSFDSDRIIANILKSPRHKTDPTYKYYNQTKEEIELAWEINRNQASGAGTKMHYDIECYFNELLVENDSTEFKYFQNFCKDYVDCPDGLKPYRTEWMVYYEEYKISGSIDMIFENPDGTIQIYDWKRCKSIEYEAFGDSRAITPCIAHMPDSNYWHYSIQLNMYKMILEEKYGKKVTGLYLVCLHPDNPYKNYDRIEVPILTEEIQELLSWWQTSPVVVDHLRS</sequence>
<dbReference type="EMBL" id="MN740154">
    <property type="protein sequence ID" value="QHT90405.1"/>
    <property type="molecule type" value="Genomic_DNA"/>
</dbReference>
<proteinExistence type="predicted"/>
<accession>A0A6C0ID92</accession>
<name>A0A6C0ID92_9ZZZZ</name>
<protein>
    <submittedName>
        <fullName evidence="1">Uncharacterized protein</fullName>
    </submittedName>
</protein>
<dbReference type="Gene3D" id="3.90.320.10">
    <property type="match status" value="1"/>
</dbReference>
<dbReference type="AlphaFoldDB" id="A0A6C0ID92"/>
<organism evidence="1">
    <name type="scientific">viral metagenome</name>
    <dbReference type="NCBI Taxonomy" id="1070528"/>
    <lineage>
        <taxon>unclassified sequences</taxon>
        <taxon>metagenomes</taxon>
        <taxon>organismal metagenomes</taxon>
    </lineage>
</organism>